<dbReference type="EMBL" id="JBHMCF010000013">
    <property type="protein sequence ID" value="MFB9471440.1"/>
    <property type="molecule type" value="Genomic_DNA"/>
</dbReference>
<dbReference type="Proteomes" id="UP001589568">
    <property type="component" value="Unassembled WGS sequence"/>
</dbReference>
<dbReference type="CDD" id="cd06170">
    <property type="entry name" value="LuxR_C_like"/>
    <property type="match status" value="1"/>
</dbReference>
<dbReference type="PROSITE" id="PS50043">
    <property type="entry name" value="HTH_LUXR_2"/>
    <property type="match status" value="1"/>
</dbReference>
<dbReference type="InterPro" id="IPR051797">
    <property type="entry name" value="TrmB-like"/>
</dbReference>
<name>A0ABV5NMD1_9ACTN</name>
<dbReference type="RefSeq" id="WP_379483473.1">
    <property type="nucleotide sequence ID" value="NZ_JBHMCF010000013.1"/>
</dbReference>
<evidence type="ECO:0000313" key="3">
    <source>
        <dbReference type="Proteomes" id="UP001589568"/>
    </source>
</evidence>
<dbReference type="InterPro" id="IPR036388">
    <property type="entry name" value="WH-like_DNA-bd_sf"/>
</dbReference>
<dbReference type="SUPFAM" id="SSF46894">
    <property type="entry name" value="C-terminal effector domain of the bipartite response regulators"/>
    <property type="match status" value="1"/>
</dbReference>
<keyword evidence="3" id="KW-1185">Reference proteome</keyword>
<sequence>MSLSSLGLTDFEECVYRDLLSGHETTSDGVPAALQRLAALGLVRFDAAGHPVAVEPEIGVSRLIRRRLLETHAQQRRISAAWEAVHLLSARQRGRGRTVTIEQIDGADRVAERIRSLALDAQEVLAMHRSVDLPRPGETTRRRTIVSRKSVLDQAFLDHCRALHRSGDHHRLVDDDGQQLVIVDRAVVFVPSEPGGDSALLISQAGVVAAMADLFERVWSHAQDLEPCPAPGLTPRERRVLYLLASTRKDEVAAREMGVSLRTYRRHVAALLERLGAANRFQGALLAKQQGWI</sequence>
<organism evidence="2 3">
    <name type="scientific">Nonomuraea salmonea</name>
    <dbReference type="NCBI Taxonomy" id="46181"/>
    <lineage>
        <taxon>Bacteria</taxon>
        <taxon>Bacillati</taxon>
        <taxon>Actinomycetota</taxon>
        <taxon>Actinomycetes</taxon>
        <taxon>Streptosporangiales</taxon>
        <taxon>Streptosporangiaceae</taxon>
        <taxon>Nonomuraea</taxon>
    </lineage>
</organism>
<dbReference type="InterPro" id="IPR016032">
    <property type="entry name" value="Sig_transdc_resp-reg_C-effctor"/>
</dbReference>
<dbReference type="PANTHER" id="PTHR34293">
    <property type="entry name" value="HTH-TYPE TRANSCRIPTIONAL REGULATOR TRMBL2"/>
    <property type="match status" value="1"/>
</dbReference>
<feature type="domain" description="HTH luxR-type" evidence="1">
    <location>
        <begin position="226"/>
        <end position="291"/>
    </location>
</feature>
<proteinExistence type="predicted"/>
<dbReference type="PANTHER" id="PTHR34293:SF1">
    <property type="entry name" value="HTH-TYPE TRANSCRIPTIONAL REGULATOR TRMBL2"/>
    <property type="match status" value="1"/>
</dbReference>
<accession>A0ABV5NMD1</accession>
<comment type="caution">
    <text evidence="2">The sequence shown here is derived from an EMBL/GenBank/DDBJ whole genome shotgun (WGS) entry which is preliminary data.</text>
</comment>
<evidence type="ECO:0000259" key="1">
    <source>
        <dbReference type="PROSITE" id="PS50043"/>
    </source>
</evidence>
<dbReference type="Gene3D" id="1.10.10.10">
    <property type="entry name" value="Winged helix-like DNA-binding domain superfamily/Winged helix DNA-binding domain"/>
    <property type="match status" value="1"/>
</dbReference>
<reference evidence="2 3" key="1">
    <citation type="submission" date="2024-09" db="EMBL/GenBank/DDBJ databases">
        <authorList>
            <person name="Sun Q."/>
            <person name="Mori K."/>
        </authorList>
    </citation>
    <scope>NUCLEOTIDE SEQUENCE [LARGE SCALE GENOMIC DNA]</scope>
    <source>
        <strain evidence="2 3">JCM 3324</strain>
    </source>
</reference>
<dbReference type="Pfam" id="PF00196">
    <property type="entry name" value="GerE"/>
    <property type="match status" value="1"/>
</dbReference>
<dbReference type="InterPro" id="IPR000792">
    <property type="entry name" value="Tscrpt_reg_LuxR_C"/>
</dbReference>
<gene>
    <name evidence="2" type="ORF">ACFFR3_18105</name>
</gene>
<evidence type="ECO:0000313" key="2">
    <source>
        <dbReference type="EMBL" id="MFB9471440.1"/>
    </source>
</evidence>
<dbReference type="SMART" id="SM00421">
    <property type="entry name" value="HTH_LUXR"/>
    <property type="match status" value="1"/>
</dbReference>
<protein>
    <submittedName>
        <fullName evidence="2">LuxR C-terminal-related transcriptional regulator</fullName>
    </submittedName>
</protein>